<comment type="caution">
    <text evidence="2">The sequence shown here is derived from an EMBL/GenBank/DDBJ whole genome shotgun (WGS) entry which is preliminary data.</text>
</comment>
<gene>
    <name evidence="2" type="ORF">FS320_28260</name>
</gene>
<dbReference type="Proteomes" id="UP000403266">
    <property type="component" value="Unassembled WGS sequence"/>
</dbReference>
<dbReference type="InterPro" id="IPR054189">
    <property type="entry name" value="DUF6894"/>
</dbReference>
<dbReference type="RefSeq" id="WP_152715580.1">
    <property type="nucleotide sequence ID" value="NZ_VOSJ01000183.1"/>
</dbReference>
<organism evidence="2 3">
    <name type="scientific">Microvirga tunisiensis</name>
    <dbReference type="NCBI Taxonomy" id="2108360"/>
    <lineage>
        <taxon>Bacteria</taxon>
        <taxon>Pseudomonadati</taxon>
        <taxon>Pseudomonadota</taxon>
        <taxon>Alphaproteobacteria</taxon>
        <taxon>Hyphomicrobiales</taxon>
        <taxon>Methylobacteriaceae</taxon>
        <taxon>Microvirga</taxon>
    </lineage>
</organism>
<dbReference type="OrthoDB" id="8020809at2"/>
<reference evidence="2 3" key="1">
    <citation type="journal article" date="2019" name="Syst. Appl. Microbiol.">
        <title>Microvirga tunisiensis sp. nov., a root nodule symbiotic bacterium isolated from Lupinus micranthus and L. luteus grown in Northern Tunisia.</title>
        <authorList>
            <person name="Msaddak A."/>
            <person name="Rejili M."/>
            <person name="Duran D."/>
            <person name="Mars M."/>
            <person name="Palacios J.M."/>
            <person name="Ruiz-Argueso T."/>
            <person name="Rey L."/>
            <person name="Imperial J."/>
        </authorList>
    </citation>
    <scope>NUCLEOTIDE SEQUENCE [LARGE SCALE GENOMIC DNA]</scope>
    <source>
        <strain evidence="2 3">Lmie10</strain>
    </source>
</reference>
<protein>
    <recommendedName>
        <fullName evidence="1">DUF6894 domain-containing protein</fullName>
    </recommendedName>
</protein>
<feature type="domain" description="DUF6894" evidence="1">
    <location>
        <begin position="3"/>
        <end position="73"/>
    </location>
</feature>
<evidence type="ECO:0000313" key="2">
    <source>
        <dbReference type="EMBL" id="MPR28914.1"/>
    </source>
</evidence>
<dbReference type="AlphaFoldDB" id="A0A5N7MS30"/>
<proteinExistence type="predicted"/>
<dbReference type="Pfam" id="PF21834">
    <property type="entry name" value="DUF6894"/>
    <property type="match status" value="1"/>
</dbReference>
<accession>A0A5N7MS30</accession>
<evidence type="ECO:0000313" key="3">
    <source>
        <dbReference type="Proteomes" id="UP000403266"/>
    </source>
</evidence>
<name>A0A5N7MS30_9HYPH</name>
<dbReference type="EMBL" id="VOSK01000181">
    <property type="protein sequence ID" value="MPR28914.1"/>
    <property type="molecule type" value="Genomic_DNA"/>
</dbReference>
<evidence type="ECO:0000259" key="1">
    <source>
        <dbReference type="Pfam" id="PF21834"/>
    </source>
</evidence>
<keyword evidence="3" id="KW-1185">Reference proteome</keyword>
<sequence>MQRFYFDIFIGPDANLDADGHEIGSLRAAEIAAKRTAGELARDQLLKLHDAAPKGIRVEVKNEHRQHVLTVTVSLQIDQVGLMPHSSV</sequence>